<keyword evidence="6" id="KW-0175">Coiled coil</keyword>
<dbReference type="GO" id="GO:1990281">
    <property type="term" value="C:efflux pump complex"/>
    <property type="evidence" value="ECO:0007669"/>
    <property type="project" value="TreeGrafter"/>
</dbReference>
<gene>
    <name evidence="7" type="ORF">DVR12_17110</name>
</gene>
<sequence>MNYKNRIVVMCVLLAVYPIQIYAQQVNDTLTISLAQTWQKAEIYSRKIAISKKATAIASTEILDAQRERLPELEVMGSAEKATNIPIYGNGVFTKPTSQHEVIHNLYKVGADLYMNIYNGNKLNLKIEEDKILHQLAGIREAETISGIRYQVAARYLELQQALIFKELILKDIADQEKQLKEIQSFYRNGTVLKSDVLRVELDLSKRQLTLVKIENDILIANQKLNIIIGEPDEKVVRPELTQLPVDVGVYSDYLAQALQHSYAWHISESETHLGELHVQQVKSNVRPKVGWYGDFSYANPQIFLYPYNPSWYSLGVTGVKVSFPISSLYHNTYKLQSAKLELEKEEEAHHDTEDKVRQQVKEAFLRYKEALVQIDVAGKNVQRAEENARIIKVSYFNQASLVTDLLDADVKLLESRFELAAAKVLAQNKYYLLQHITGIL</sequence>
<dbReference type="Proteomes" id="UP000260644">
    <property type="component" value="Unassembled WGS sequence"/>
</dbReference>
<keyword evidence="5" id="KW-0998">Cell outer membrane</keyword>
<keyword evidence="4" id="KW-0472">Membrane</keyword>
<evidence type="ECO:0000256" key="1">
    <source>
        <dbReference type="ARBA" id="ARBA00004442"/>
    </source>
</evidence>
<proteinExistence type="predicted"/>
<organism evidence="7 8">
    <name type="scientific">Chitinophaga silvatica</name>
    <dbReference type="NCBI Taxonomy" id="2282649"/>
    <lineage>
        <taxon>Bacteria</taxon>
        <taxon>Pseudomonadati</taxon>
        <taxon>Bacteroidota</taxon>
        <taxon>Chitinophagia</taxon>
        <taxon>Chitinophagales</taxon>
        <taxon>Chitinophagaceae</taxon>
        <taxon>Chitinophaga</taxon>
    </lineage>
</organism>
<dbReference type="Gene3D" id="1.20.1600.10">
    <property type="entry name" value="Outer membrane efflux proteins (OEP)"/>
    <property type="match status" value="1"/>
</dbReference>
<comment type="caution">
    <text evidence="7">The sequence shown here is derived from an EMBL/GenBank/DDBJ whole genome shotgun (WGS) entry which is preliminary data.</text>
</comment>
<accession>A0A3E1Y7K0</accession>
<comment type="subcellular location">
    <subcellularLocation>
        <location evidence="1">Cell outer membrane</location>
    </subcellularLocation>
</comment>
<dbReference type="EMBL" id="QPMM01000009">
    <property type="protein sequence ID" value="RFS21060.1"/>
    <property type="molecule type" value="Genomic_DNA"/>
</dbReference>
<dbReference type="GO" id="GO:0015288">
    <property type="term" value="F:porin activity"/>
    <property type="evidence" value="ECO:0007669"/>
    <property type="project" value="TreeGrafter"/>
</dbReference>
<dbReference type="GO" id="GO:0015562">
    <property type="term" value="F:efflux transmembrane transporter activity"/>
    <property type="evidence" value="ECO:0007669"/>
    <property type="project" value="InterPro"/>
</dbReference>
<dbReference type="OrthoDB" id="1271612at2"/>
<evidence type="ECO:0000313" key="8">
    <source>
        <dbReference type="Proteomes" id="UP000260644"/>
    </source>
</evidence>
<feature type="coiled-coil region" evidence="6">
    <location>
        <begin position="336"/>
        <end position="388"/>
    </location>
</feature>
<evidence type="ECO:0000256" key="3">
    <source>
        <dbReference type="ARBA" id="ARBA00022692"/>
    </source>
</evidence>
<dbReference type="PANTHER" id="PTHR30026:SF23">
    <property type="entry name" value="TO APRF-PUTATIVE OUTER MEMBRANE EFFLUX PROTEIN OR SECRETED ALKALINE PHOSPHATASE-RELATED"/>
    <property type="match status" value="1"/>
</dbReference>
<keyword evidence="8" id="KW-1185">Reference proteome</keyword>
<protein>
    <submittedName>
        <fullName evidence="7">TolC family protein</fullName>
    </submittedName>
</protein>
<dbReference type="PANTHER" id="PTHR30026">
    <property type="entry name" value="OUTER MEMBRANE PROTEIN TOLC"/>
    <property type="match status" value="1"/>
</dbReference>
<dbReference type="GO" id="GO:0009279">
    <property type="term" value="C:cell outer membrane"/>
    <property type="evidence" value="ECO:0007669"/>
    <property type="project" value="UniProtKB-SubCell"/>
</dbReference>
<evidence type="ECO:0000256" key="5">
    <source>
        <dbReference type="ARBA" id="ARBA00023237"/>
    </source>
</evidence>
<reference evidence="7 8" key="1">
    <citation type="submission" date="2018-07" db="EMBL/GenBank/DDBJ databases">
        <title>Chitinophaga K2CV101002-2 sp. nov., isolated from a monsoon evergreen broad-leaved forest soil.</title>
        <authorList>
            <person name="Lv Y."/>
        </authorList>
    </citation>
    <scope>NUCLEOTIDE SEQUENCE [LARGE SCALE GENOMIC DNA]</scope>
    <source>
        <strain evidence="7 8">GDMCC 1.1288</strain>
    </source>
</reference>
<evidence type="ECO:0000256" key="2">
    <source>
        <dbReference type="ARBA" id="ARBA00022452"/>
    </source>
</evidence>
<keyword evidence="2" id="KW-1134">Transmembrane beta strand</keyword>
<evidence type="ECO:0000256" key="6">
    <source>
        <dbReference type="SAM" id="Coils"/>
    </source>
</evidence>
<keyword evidence="3" id="KW-0812">Transmembrane</keyword>
<name>A0A3E1Y7K0_9BACT</name>
<evidence type="ECO:0000256" key="4">
    <source>
        <dbReference type="ARBA" id="ARBA00023136"/>
    </source>
</evidence>
<evidence type="ECO:0000313" key="7">
    <source>
        <dbReference type="EMBL" id="RFS21060.1"/>
    </source>
</evidence>
<dbReference type="InterPro" id="IPR051906">
    <property type="entry name" value="TolC-like"/>
</dbReference>
<dbReference type="AlphaFoldDB" id="A0A3E1Y7K0"/>
<dbReference type="SUPFAM" id="SSF56954">
    <property type="entry name" value="Outer membrane efflux proteins (OEP)"/>
    <property type="match status" value="1"/>
</dbReference>